<dbReference type="InterPro" id="IPR050584">
    <property type="entry name" value="Cholesterol_7-desaturase"/>
</dbReference>
<gene>
    <name evidence="7" type="ORF">LI90_1612</name>
    <name evidence="8" type="ORF">TH66_06955</name>
    <name evidence="9" type="ORF">TR74_24080</name>
</gene>
<evidence type="ECO:0000256" key="3">
    <source>
        <dbReference type="ARBA" id="ARBA00023002"/>
    </source>
</evidence>
<dbReference type="EMBL" id="LAXD01000001">
    <property type="protein sequence ID" value="KWW99972.1"/>
    <property type="molecule type" value="Genomic_DNA"/>
</dbReference>
<evidence type="ECO:0000313" key="10">
    <source>
        <dbReference type="Proteomes" id="UP000070188"/>
    </source>
</evidence>
<reference evidence="8 12" key="1">
    <citation type="submission" date="2015-02" db="EMBL/GenBank/DDBJ databases">
        <title>Physiological reanalysis, assessment of diazotrophy, and genome sequences of multiple isolates of Streptomyces thermoautotrophicus.</title>
        <authorList>
            <person name="MacKellar D.C."/>
            <person name="Lieber L."/>
            <person name="Norman J."/>
            <person name="Bolger A."/>
            <person name="Tobin C."/>
            <person name="Murray J.W."/>
            <person name="Prell J."/>
        </authorList>
    </citation>
    <scope>NUCLEOTIDE SEQUENCE [LARGE SCALE GENOMIC DNA]</scope>
    <source>
        <strain evidence="8 12">UBT1</strain>
    </source>
</reference>
<dbReference type="PANTHER" id="PTHR21266">
    <property type="entry name" value="IRON-SULFUR DOMAIN CONTAINING PROTEIN"/>
    <property type="match status" value="1"/>
</dbReference>
<keyword evidence="3" id="KW-0560">Oxidoreductase</keyword>
<keyword evidence="5" id="KW-0411">Iron-sulfur</keyword>
<evidence type="ECO:0000313" key="11">
    <source>
        <dbReference type="Proteomes" id="UP000070598"/>
    </source>
</evidence>
<dbReference type="AlphaFoldDB" id="A0A132MQ56"/>
<dbReference type="Proteomes" id="UP000070659">
    <property type="component" value="Unassembled WGS sequence"/>
</dbReference>
<dbReference type="EMBL" id="JYIK01001121">
    <property type="protein sequence ID" value="KWX04924.1"/>
    <property type="molecule type" value="Genomic_DNA"/>
</dbReference>
<comment type="caution">
    <text evidence="7">The sequence shown here is derived from an EMBL/GenBank/DDBJ whole genome shotgun (WGS) entry which is preliminary data.</text>
</comment>
<protein>
    <submittedName>
        <fullName evidence="8">(2Fe-2S)-binding protein</fullName>
    </submittedName>
    <submittedName>
        <fullName evidence="7">Rieske (2Fe-2S) iron-sulfur domain protein</fullName>
    </submittedName>
</protein>
<feature type="domain" description="Rieske" evidence="6">
    <location>
        <begin position="4"/>
        <end position="98"/>
    </location>
</feature>
<dbReference type="GO" id="GO:0016705">
    <property type="term" value="F:oxidoreductase activity, acting on paired donors, with incorporation or reduction of molecular oxygen"/>
    <property type="evidence" value="ECO:0007669"/>
    <property type="project" value="UniProtKB-ARBA"/>
</dbReference>
<dbReference type="EMBL" id="JYIJ01000015">
    <property type="protein sequence ID" value="KWX04345.1"/>
    <property type="molecule type" value="Genomic_DNA"/>
</dbReference>
<evidence type="ECO:0000256" key="4">
    <source>
        <dbReference type="ARBA" id="ARBA00023004"/>
    </source>
</evidence>
<keyword evidence="4" id="KW-0408">Iron</keyword>
<dbReference type="Proteomes" id="UP000070188">
    <property type="component" value="Unassembled WGS sequence"/>
</dbReference>
<reference evidence="7" key="3">
    <citation type="submission" date="2015-04" db="EMBL/GenBank/DDBJ databases">
        <title>Physiological reanalysis, assessment of diazotrophy, and genome sequences of multiple isolates of Streptomyces thermoautotrophicus.</title>
        <authorList>
            <person name="MacKellar D.C."/>
            <person name="Lieber L."/>
            <person name="Norman J."/>
            <person name="Bolger A."/>
            <person name="Tobin C."/>
            <person name="Murray J.W."/>
            <person name="Woodward J."/>
            <person name="Friesen M."/>
            <person name="Prell J."/>
        </authorList>
    </citation>
    <scope>NUCLEOTIDE SEQUENCE [LARGE SCALE GENOMIC DNA]</scope>
    <source>
        <strain evidence="7">H1</strain>
    </source>
</reference>
<evidence type="ECO:0000313" key="9">
    <source>
        <dbReference type="EMBL" id="KWX04924.1"/>
    </source>
</evidence>
<dbReference type="Pfam" id="PF00355">
    <property type="entry name" value="Rieske"/>
    <property type="match status" value="1"/>
</dbReference>
<reference evidence="11" key="2">
    <citation type="submission" date="2015-02" db="EMBL/GenBank/DDBJ databases">
        <title>Physiological reanalysis, assessment of diazotrophy, and genome sequences of multiple isolates of Streptomyces thermoautotrophicus.</title>
        <authorList>
            <person name="MacKellar D.C."/>
            <person name="Lieber L."/>
            <person name="Norman J."/>
            <person name="Bolger A."/>
            <person name="Tobin C."/>
            <person name="Murray J.W."/>
            <person name="Friesen M."/>
            <person name="Prell J."/>
        </authorList>
    </citation>
    <scope>NUCLEOTIDE SEQUENCE [LARGE SCALE GENOMIC DNA]</scope>
    <source>
        <strain evidence="11">UBT1</strain>
    </source>
</reference>
<keyword evidence="1" id="KW-0001">2Fe-2S</keyword>
<keyword evidence="10" id="KW-1185">Reference proteome</keyword>
<evidence type="ECO:0000256" key="2">
    <source>
        <dbReference type="ARBA" id="ARBA00022723"/>
    </source>
</evidence>
<evidence type="ECO:0000259" key="6">
    <source>
        <dbReference type="PROSITE" id="PS51296"/>
    </source>
</evidence>
<proteinExistence type="predicted"/>
<dbReference type="STRING" id="1469144.LI90_1612"/>
<organism evidence="7 10">
    <name type="scientific">Carbonactinospora thermoautotrophica</name>
    <dbReference type="NCBI Taxonomy" id="1469144"/>
    <lineage>
        <taxon>Bacteria</taxon>
        <taxon>Bacillati</taxon>
        <taxon>Actinomycetota</taxon>
        <taxon>Actinomycetes</taxon>
        <taxon>Kitasatosporales</taxon>
        <taxon>Carbonactinosporaceae</taxon>
        <taxon>Carbonactinospora</taxon>
    </lineage>
</organism>
<name>A0A132MQ56_9ACTN</name>
<dbReference type="GO" id="GO:0051537">
    <property type="term" value="F:2 iron, 2 sulfur cluster binding"/>
    <property type="evidence" value="ECO:0007669"/>
    <property type="project" value="UniProtKB-KW"/>
</dbReference>
<dbReference type="InterPro" id="IPR036922">
    <property type="entry name" value="Rieske_2Fe-2S_sf"/>
</dbReference>
<dbReference type="RefSeq" id="WP_198533097.1">
    <property type="nucleotide sequence ID" value="NZ_JYIJ01000015.1"/>
</dbReference>
<evidence type="ECO:0000256" key="5">
    <source>
        <dbReference type="ARBA" id="ARBA00023014"/>
    </source>
</evidence>
<sequence length="103" mass="11146">MAWHAVMLEEDLWEGELVGVEVAGKKLILLNVGGEVRAFEDRCPHLGSPLSDGDLDGCTLTCAMHLWEFDALTGKGINPGNSQLTTVETRIVDGNIEVLLPES</sequence>
<evidence type="ECO:0000313" key="7">
    <source>
        <dbReference type="EMBL" id="KWW99972.1"/>
    </source>
</evidence>
<accession>A0A132MQ56</accession>
<dbReference type="Proteomes" id="UP000070598">
    <property type="component" value="Unassembled WGS sequence"/>
</dbReference>
<keyword evidence="2" id="KW-0479">Metal-binding</keyword>
<dbReference type="GO" id="GO:0046872">
    <property type="term" value="F:metal ion binding"/>
    <property type="evidence" value="ECO:0007669"/>
    <property type="project" value="UniProtKB-KW"/>
</dbReference>
<dbReference type="SUPFAM" id="SSF50022">
    <property type="entry name" value="ISP domain"/>
    <property type="match status" value="1"/>
</dbReference>
<dbReference type="PANTHER" id="PTHR21266:SF60">
    <property type="entry name" value="3-KETOSTEROID-9-ALPHA-MONOOXYGENASE, OXYGENASE COMPONENT"/>
    <property type="match status" value="1"/>
</dbReference>
<dbReference type="PROSITE" id="PS51296">
    <property type="entry name" value="RIESKE"/>
    <property type="match status" value="1"/>
</dbReference>
<dbReference type="GO" id="GO:0004497">
    <property type="term" value="F:monooxygenase activity"/>
    <property type="evidence" value="ECO:0007669"/>
    <property type="project" value="UniProtKB-ARBA"/>
</dbReference>
<evidence type="ECO:0000313" key="8">
    <source>
        <dbReference type="EMBL" id="KWX04345.1"/>
    </source>
</evidence>
<evidence type="ECO:0000313" key="12">
    <source>
        <dbReference type="Proteomes" id="UP000070659"/>
    </source>
</evidence>
<dbReference type="Gene3D" id="2.102.10.10">
    <property type="entry name" value="Rieske [2Fe-2S] iron-sulphur domain"/>
    <property type="match status" value="1"/>
</dbReference>
<evidence type="ECO:0000256" key="1">
    <source>
        <dbReference type="ARBA" id="ARBA00022714"/>
    </source>
</evidence>
<dbReference type="PATRIC" id="fig|1469144.10.peg.1761"/>
<reference evidence="10" key="4">
    <citation type="submission" date="2015-04" db="EMBL/GenBank/DDBJ databases">
        <title>Physiological reanalysis, assessment of diazotrophy, and genome sequences of multiple isolates of Streptomyces thermoautotrophicus.</title>
        <authorList>
            <person name="MacKellar D.C."/>
            <person name="Lieber L."/>
            <person name="Norman J."/>
            <person name="Bolger A."/>
            <person name="Tobin C."/>
            <person name="Murray J.W."/>
            <person name="Chang R."/>
            <person name="Ford T."/>
            <person name="Nguyen P.Q."/>
            <person name="Woodward J."/>
            <person name="Permingeat H."/>
            <person name="Joshi N.S."/>
            <person name="Silver P.A."/>
            <person name="Usadel B."/>
            <person name="Rutherford A.W."/>
            <person name="Friesen M."/>
            <person name="Prell J."/>
        </authorList>
    </citation>
    <scope>NUCLEOTIDE SEQUENCE [LARGE SCALE GENOMIC DNA]</scope>
    <source>
        <strain evidence="10">H1</strain>
    </source>
</reference>
<dbReference type="InterPro" id="IPR017941">
    <property type="entry name" value="Rieske_2Fe-2S"/>
</dbReference>